<dbReference type="InterPro" id="IPR013806">
    <property type="entry name" value="Kringle-like"/>
</dbReference>
<evidence type="ECO:0000259" key="7">
    <source>
        <dbReference type="PROSITE" id="PS51092"/>
    </source>
</evidence>
<dbReference type="Bgee" id="ENSOANG00000036639">
    <property type="expression patterns" value="Expressed in adult mammalian kidney"/>
</dbReference>
<comment type="similarity">
    <text evidence="2">Belongs to the seminal plasma protein family.</text>
</comment>
<evidence type="ECO:0000256" key="5">
    <source>
        <dbReference type="ARBA" id="ARBA00023157"/>
    </source>
</evidence>
<dbReference type="CDD" id="cd00062">
    <property type="entry name" value="FN2"/>
    <property type="match status" value="2"/>
</dbReference>
<dbReference type="InterPro" id="IPR051666">
    <property type="entry name" value="SP_Capacitation_Regulator"/>
</dbReference>
<evidence type="ECO:0000256" key="4">
    <source>
        <dbReference type="ARBA" id="ARBA00022737"/>
    </source>
</evidence>
<dbReference type="GO" id="GO:0008201">
    <property type="term" value="F:heparin binding"/>
    <property type="evidence" value="ECO:0000318"/>
    <property type="project" value="GO_Central"/>
</dbReference>
<feature type="domain" description="Fibronectin type-II" evidence="7">
    <location>
        <begin position="46"/>
        <end position="93"/>
    </location>
</feature>
<dbReference type="Ensembl" id="ENSOANT00000061864.1">
    <property type="protein sequence ID" value="ENSOANP00000040079.1"/>
    <property type="gene ID" value="ENSOANG00000036639.1"/>
</dbReference>
<dbReference type="GO" id="GO:0048240">
    <property type="term" value="P:sperm capacitation"/>
    <property type="evidence" value="ECO:0000318"/>
    <property type="project" value="GO_Central"/>
</dbReference>
<dbReference type="InterPro" id="IPR036943">
    <property type="entry name" value="FN_type2_sf"/>
</dbReference>
<dbReference type="Proteomes" id="UP000002279">
    <property type="component" value="Chromosome 10"/>
</dbReference>
<dbReference type="PANTHER" id="PTHR22918">
    <property type="entry name" value="SEMINAL PLASMA PROTEIN"/>
    <property type="match status" value="1"/>
</dbReference>
<dbReference type="AlphaFoldDB" id="A0A6I8NH89"/>
<reference evidence="8 9" key="1">
    <citation type="journal article" date="2008" name="Nature">
        <title>Genome analysis of the platypus reveals unique signatures of evolution.</title>
        <authorList>
            <person name="Warren W.C."/>
            <person name="Hillier L.W."/>
            <person name="Marshall Graves J.A."/>
            <person name="Birney E."/>
            <person name="Ponting C.P."/>
            <person name="Grutzner F."/>
            <person name="Belov K."/>
            <person name="Miller W."/>
            <person name="Clarke L."/>
            <person name="Chinwalla A.T."/>
            <person name="Yang S.P."/>
            <person name="Heger A."/>
            <person name="Locke D.P."/>
            <person name="Miethke P."/>
            <person name="Waters P.D."/>
            <person name="Veyrunes F."/>
            <person name="Fulton L."/>
            <person name="Fulton B."/>
            <person name="Graves T."/>
            <person name="Wallis J."/>
            <person name="Puente X.S."/>
            <person name="Lopez-Otin C."/>
            <person name="Ordonez G.R."/>
            <person name="Eichler E.E."/>
            <person name="Chen L."/>
            <person name="Cheng Z."/>
            <person name="Deakin J.E."/>
            <person name="Alsop A."/>
            <person name="Thompson K."/>
            <person name="Kirby P."/>
            <person name="Papenfuss A.T."/>
            <person name="Wakefield M.J."/>
            <person name="Olender T."/>
            <person name="Lancet D."/>
            <person name="Huttley G.A."/>
            <person name="Smit A.F."/>
            <person name="Pask A."/>
            <person name="Temple-Smith P."/>
            <person name="Batzer M.A."/>
            <person name="Walker J.A."/>
            <person name="Konkel M.K."/>
            <person name="Harris R.S."/>
            <person name="Whittington C.M."/>
            <person name="Wong E.S."/>
            <person name="Gemmell N.J."/>
            <person name="Buschiazzo E."/>
            <person name="Vargas Jentzsch I.M."/>
            <person name="Merkel A."/>
            <person name="Schmitz J."/>
            <person name="Zemann A."/>
            <person name="Churakov G."/>
            <person name="Kriegs J.O."/>
            <person name="Brosius J."/>
            <person name="Murchison E.P."/>
            <person name="Sachidanandam R."/>
            <person name="Smith C."/>
            <person name="Hannon G.J."/>
            <person name="Tsend-Ayush E."/>
            <person name="McMillan D."/>
            <person name="Attenborough R."/>
            <person name="Rens W."/>
            <person name="Ferguson-Smith M."/>
            <person name="Lefevre C.M."/>
            <person name="Sharp J.A."/>
            <person name="Nicholas K.R."/>
            <person name="Ray D.A."/>
            <person name="Kube M."/>
            <person name="Reinhardt R."/>
            <person name="Pringle T.H."/>
            <person name="Taylor J."/>
            <person name="Jones R.C."/>
            <person name="Nixon B."/>
            <person name="Dacheux J.L."/>
            <person name="Niwa H."/>
            <person name="Sekita Y."/>
            <person name="Huang X."/>
            <person name="Stark A."/>
            <person name="Kheradpour P."/>
            <person name="Kellis M."/>
            <person name="Flicek P."/>
            <person name="Chen Y."/>
            <person name="Webber C."/>
            <person name="Hardison R."/>
            <person name="Nelson J."/>
            <person name="Hallsworth-Pepin K."/>
            <person name="Delehaunty K."/>
            <person name="Markovic C."/>
            <person name="Minx P."/>
            <person name="Feng Y."/>
            <person name="Kremitzki C."/>
            <person name="Mitreva M."/>
            <person name="Glasscock J."/>
            <person name="Wylie T."/>
            <person name="Wohldmann P."/>
            <person name="Thiru P."/>
            <person name="Nhan M.N."/>
            <person name="Pohl C.S."/>
            <person name="Smith S.M."/>
            <person name="Hou S."/>
            <person name="Nefedov M."/>
            <person name="de Jong P.J."/>
            <person name="Renfree M.B."/>
            <person name="Mardis E.R."/>
            <person name="Wilson R.K."/>
        </authorList>
    </citation>
    <scope>NUCLEOTIDE SEQUENCE [LARGE SCALE GENOMIC DNA]</scope>
    <source>
        <strain evidence="8 9">Glennie</strain>
    </source>
</reference>
<name>A0A6I8NH89_ORNAN</name>
<dbReference type="PROSITE" id="PS51092">
    <property type="entry name" value="FN2_2"/>
    <property type="match status" value="2"/>
</dbReference>
<reference evidence="8" key="3">
    <citation type="submission" date="2025-09" db="UniProtKB">
        <authorList>
            <consortium name="Ensembl"/>
        </authorList>
    </citation>
    <scope>IDENTIFICATION</scope>
    <source>
        <strain evidence="8">Glennie</strain>
    </source>
</reference>
<dbReference type="Gene3D" id="2.10.10.10">
    <property type="entry name" value="Fibronectin, type II, collagen-binding"/>
    <property type="match status" value="2"/>
</dbReference>
<dbReference type="SUPFAM" id="SSF57440">
    <property type="entry name" value="Kringle-like"/>
    <property type="match status" value="2"/>
</dbReference>
<keyword evidence="5" id="KW-1015">Disulfide bond</keyword>
<evidence type="ECO:0000256" key="6">
    <source>
        <dbReference type="PROSITE-ProRule" id="PRU00479"/>
    </source>
</evidence>
<comment type="subcellular location">
    <subcellularLocation>
        <location evidence="1">Secreted</location>
    </subcellularLocation>
</comment>
<dbReference type="PANTHER" id="PTHR22918:SF1">
    <property type="entry name" value="FIBRONECTIN TYPE-II DOMAIN-CONTAINING PROTEIN"/>
    <property type="match status" value="1"/>
</dbReference>
<evidence type="ECO:0000313" key="8">
    <source>
        <dbReference type="Ensembl" id="ENSOANP00000040079.1"/>
    </source>
</evidence>
<evidence type="ECO:0000313" key="9">
    <source>
        <dbReference type="Proteomes" id="UP000002279"/>
    </source>
</evidence>
<dbReference type="InterPro" id="IPR000562">
    <property type="entry name" value="FN_type2_dom"/>
</dbReference>
<reference evidence="8" key="2">
    <citation type="submission" date="2025-08" db="UniProtKB">
        <authorList>
            <consortium name="Ensembl"/>
        </authorList>
    </citation>
    <scope>IDENTIFICATION</scope>
    <source>
        <strain evidence="8">Glennie</strain>
    </source>
</reference>
<protein>
    <recommendedName>
        <fullName evidence="7">Fibronectin type-II domain-containing protein</fullName>
    </recommendedName>
</protein>
<proteinExistence type="inferred from homology"/>
<dbReference type="InParanoid" id="A0A6I8NH89"/>
<dbReference type="GeneTree" id="ENSGT00940000164580"/>
<keyword evidence="3" id="KW-0964">Secreted</keyword>
<dbReference type="GO" id="GO:0005576">
    <property type="term" value="C:extracellular region"/>
    <property type="evidence" value="ECO:0007669"/>
    <property type="project" value="UniProtKB-SubCell"/>
</dbReference>
<keyword evidence="9" id="KW-1185">Reference proteome</keyword>
<dbReference type="GO" id="GO:0009986">
    <property type="term" value="C:cell surface"/>
    <property type="evidence" value="ECO:0000318"/>
    <property type="project" value="GO_Central"/>
</dbReference>
<dbReference type="PRINTS" id="PR00013">
    <property type="entry name" value="FNTYPEII"/>
</dbReference>
<dbReference type="Pfam" id="PF00040">
    <property type="entry name" value="fn2"/>
    <property type="match status" value="2"/>
</dbReference>
<evidence type="ECO:0000256" key="1">
    <source>
        <dbReference type="ARBA" id="ARBA00004613"/>
    </source>
</evidence>
<comment type="caution">
    <text evidence="6">Lacks conserved residue(s) required for the propagation of feature annotation.</text>
</comment>
<dbReference type="FunFam" id="2.10.10.10:FF:000019">
    <property type="entry name" value="Uncharacterized protein"/>
    <property type="match status" value="1"/>
</dbReference>
<accession>A0A6I8NH89</accession>
<keyword evidence="4" id="KW-0677">Repeat</keyword>
<dbReference type="FunFam" id="2.10.10.10:FF:000003">
    <property type="entry name" value="binder of sperm protein homolog 1"/>
    <property type="match status" value="1"/>
</dbReference>
<dbReference type="OMA" id="QPIATDH"/>
<evidence type="ECO:0000256" key="3">
    <source>
        <dbReference type="ARBA" id="ARBA00022525"/>
    </source>
</evidence>
<dbReference type="SMART" id="SM00059">
    <property type="entry name" value="FN2"/>
    <property type="match status" value="2"/>
</dbReference>
<feature type="domain" description="Fibronectin type-II" evidence="7">
    <location>
        <begin position="93"/>
        <end position="140"/>
    </location>
</feature>
<organism evidence="8 9">
    <name type="scientific">Ornithorhynchus anatinus</name>
    <name type="common">Duckbill platypus</name>
    <dbReference type="NCBI Taxonomy" id="9258"/>
    <lineage>
        <taxon>Eukaryota</taxon>
        <taxon>Metazoa</taxon>
        <taxon>Chordata</taxon>
        <taxon>Craniata</taxon>
        <taxon>Vertebrata</taxon>
        <taxon>Euteleostomi</taxon>
        <taxon>Mammalia</taxon>
        <taxon>Monotremata</taxon>
        <taxon>Ornithorhynchidae</taxon>
        <taxon>Ornithorhynchus</taxon>
    </lineage>
</organism>
<dbReference type="PROSITE" id="PS00023">
    <property type="entry name" value="FN2_1"/>
    <property type="match status" value="1"/>
</dbReference>
<evidence type="ECO:0000256" key="2">
    <source>
        <dbReference type="ARBA" id="ARBA00010011"/>
    </source>
</evidence>
<sequence length="199" mass="22753">GCVTLGKSLHFSGPQFPRLENGDEDWEPHGGQPDYLVSTPALRTVLEQDDCVFPFTYKNRNVFACLSFGNAGQKWCALTENYDEDKKWKFCEHDYDECTFPFIYRGTKYYTCPQGNNSGKKWCAITPNYDIDRRWKYSEGHGKGHNQSMISTEHLLCSCLVQCVEHSKCLTNLRIISVIIIIVIQSTYQLPRETASLSG</sequence>